<keyword evidence="3" id="KW-0238">DNA-binding</keyword>
<proteinExistence type="inferred from homology"/>
<comment type="similarity">
    <text evidence="1">Belongs to the LysR transcriptional regulatory family.</text>
</comment>
<dbReference type="InterPro" id="IPR005119">
    <property type="entry name" value="LysR_subst-bd"/>
</dbReference>
<keyword evidence="4" id="KW-0804">Transcription</keyword>
<dbReference type="GO" id="GO:0003700">
    <property type="term" value="F:DNA-binding transcription factor activity"/>
    <property type="evidence" value="ECO:0007669"/>
    <property type="project" value="InterPro"/>
</dbReference>
<dbReference type="EMBL" id="JXXV01000028">
    <property type="protein sequence ID" value="KJY81834.1"/>
    <property type="molecule type" value="Genomic_DNA"/>
</dbReference>
<dbReference type="AlphaFoldDB" id="A0A0F4NFV3"/>
<dbReference type="PATRIC" id="fig|579748.3.peg.3285"/>
<dbReference type="InterPro" id="IPR036388">
    <property type="entry name" value="WH-like_DNA-bd_sf"/>
</dbReference>
<protein>
    <submittedName>
        <fullName evidence="6">Transcriptional regulator</fullName>
    </submittedName>
</protein>
<evidence type="ECO:0000256" key="1">
    <source>
        <dbReference type="ARBA" id="ARBA00009437"/>
    </source>
</evidence>
<evidence type="ECO:0000313" key="6">
    <source>
        <dbReference type="EMBL" id="KJY81834.1"/>
    </source>
</evidence>
<dbReference type="GO" id="GO:0043565">
    <property type="term" value="F:sequence-specific DNA binding"/>
    <property type="evidence" value="ECO:0007669"/>
    <property type="project" value="TreeGrafter"/>
</dbReference>
<dbReference type="PROSITE" id="PS50931">
    <property type="entry name" value="HTH_LYSR"/>
    <property type="match status" value="1"/>
</dbReference>
<keyword evidence="7" id="KW-1185">Reference proteome</keyword>
<evidence type="ECO:0000256" key="3">
    <source>
        <dbReference type="ARBA" id="ARBA00023125"/>
    </source>
</evidence>
<gene>
    <name evidence="6" type="ORF">TW81_15895</name>
</gene>
<dbReference type="Gene3D" id="1.10.10.10">
    <property type="entry name" value="Winged helix-like DNA-binding domain superfamily/Winged helix DNA-binding domain"/>
    <property type="match status" value="1"/>
</dbReference>
<keyword evidence="2" id="KW-0805">Transcription regulation</keyword>
<reference evidence="6 7" key="1">
    <citation type="journal article" date="2015" name="BMC Genomics">
        <title>Genome mining reveals unlocked bioactive potential of marine Gram-negative bacteria.</title>
        <authorList>
            <person name="Machado H."/>
            <person name="Sonnenschein E.C."/>
            <person name="Melchiorsen J."/>
            <person name="Gram L."/>
        </authorList>
    </citation>
    <scope>NUCLEOTIDE SEQUENCE [LARGE SCALE GENOMIC DNA]</scope>
    <source>
        <strain evidence="6 7">S2757</strain>
    </source>
</reference>
<dbReference type="RefSeq" id="WP_045956716.1">
    <property type="nucleotide sequence ID" value="NZ_JXXV01000028.1"/>
</dbReference>
<dbReference type="Pfam" id="PF03466">
    <property type="entry name" value="LysR_substrate"/>
    <property type="match status" value="1"/>
</dbReference>
<evidence type="ECO:0000256" key="4">
    <source>
        <dbReference type="ARBA" id="ARBA00023163"/>
    </source>
</evidence>
<dbReference type="InterPro" id="IPR036390">
    <property type="entry name" value="WH_DNA-bd_sf"/>
</dbReference>
<evidence type="ECO:0000256" key="2">
    <source>
        <dbReference type="ARBA" id="ARBA00023015"/>
    </source>
</evidence>
<dbReference type="STRING" id="579748.TW81_15895"/>
<dbReference type="Gene3D" id="3.40.190.290">
    <property type="match status" value="1"/>
</dbReference>
<dbReference type="FunFam" id="1.10.10.10:FF:000001">
    <property type="entry name" value="LysR family transcriptional regulator"/>
    <property type="match status" value="1"/>
</dbReference>
<dbReference type="PANTHER" id="PTHR30537">
    <property type="entry name" value="HTH-TYPE TRANSCRIPTIONAL REGULATOR"/>
    <property type="match status" value="1"/>
</dbReference>
<dbReference type="GO" id="GO:0006351">
    <property type="term" value="P:DNA-templated transcription"/>
    <property type="evidence" value="ECO:0007669"/>
    <property type="project" value="TreeGrafter"/>
</dbReference>
<organism evidence="6 7">
    <name type="scientific">Vibrio galatheae</name>
    <dbReference type="NCBI Taxonomy" id="579748"/>
    <lineage>
        <taxon>Bacteria</taxon>
        <taxon>Pseudomonadati</taxon>
        <taxon>Pseudomonadota</taxon>
        <taxon>Gammaproteobacteria</taxon>
        <taxon>Vibrionales</taxon>
        <taxon>Vibrionaceae</taxon>
        <taxon>Vibrio</taxon>
    </lineage>
</organism>
<dbReference type="CDD" id="cd08472">
    <property type="entry name" value="PBP2_CrgA_like_3"/>
    <property type="match status" value="1"/>
</dbReference>
<dbReference type="SUPFAM" id="SSF53850">
    <property type="entry name" value="Periplasmic binding protein-like II"/>
    <property type="match status" value="1"/>
</dbReference>
<evidence type="ECO:0000259" key="5">
    <source>
        <dbReference type="PROSITE" id="PS50931"/>
    </source>
</evidence>
<feature type="domain" description="HTH lysR-type" evidence="5">
    <location>
        <begin position="1"/>
        <end position="59"/>
    </location>
</feature>
<accession>A0A0F4NFV3</accession>
<dbReference type="InterPro" id="IPR058163">
    <property type="entry name" value="LysR-type_TF_proteobact-type"/>
</dbReference>
<sequence length="298" mass="34022">MDRFQEMQIFVRIAERSSFTLAADDLHIPRATVTNMVKRLEARLETRLLERTTRRVNMTQEGEYFYQRCLHILSELEDTESTFLAKNPKGLLKVNLQGTLAQHFVMPYLDDFMTRYPEIQLHIGVDDRLIDLVKEGVDCVLRAGTLLDSTLVAKPLALMPQVTVASPKYINKFGLPTDIAQLADHVTIGYRSKEFGHQTDLDFMVEGQQKQVVVPTNLFVNSADLYTGAALTGLGIIQVPRYRVEQELAHGRLIELLPETPPPAMPVSALMTHRQQLSSRTRVFIDWLQERFHHHNTA</sequence>
<dbReference type="Pfam" id="PF00126">
    <property type="entry name" value="HTH_1"/>
    <property type="match status" value="1"/>
</dbReference>
<dbReference type="FunFam" id="3.40.190.290:FF:000001">
    <property type="entry name" value="Transcriptional regulator, LysR family"/>
    <property type="match status" value="1"/>
</dbReference>
<dbReference type="OrthoDB" id="9786526at2"/>
<dbReference type="InterPro" id="IPR000847">
    <property type="entry name" value="LysR_HTH_N"/>
</dbReference>
<name>A0A0F4NFV3_9VIBR</name>
<dbReference type="Proteomes" id="UP000033673">
    <property type="component" value="Unassembled WGS sequence"/>
</dbReference>
<comment type="caution">
    <text evidence="6">The sequence shown here is derived from an EMBL/GenBank/DDBJ whole genome shotgun (WGS) entry which is preliminary data.</text>
</comment>
<evidence type="ECO:0000313" key="7">
    <source>
        <dbReference type="Proteomes" id="UP000033673"/>
    </source>
</evidence>
<dbReference type="PANTHER" id="PTHR30537:SF72">
    <property type="entry name" value="LYSR FAMILY TRANSCRIPTIONAL REGULATOR"/>
    <property type="match status" value="1"/>
</dbReference>
<dbReference type="SUPFAM" id="SSF46785">
    <property type="entry name" value="Winged helix' DNA-binding domain"/>
    <property type="match status" value="1"/>
</dbReference>